<reference evidence="2 3" key="1">
    <citation type="journal article" date="2010" name="Nature">
        <title>Genome sequence of the palaeopolyploid soybean.</title>
        <authorList>
            <person name="Schmutz J."/>
            <person name="Cannon S.B."/>
            <person name="Schlueter J."/>
            <person name="Ma J."/>
            <person name="Mitros T."/>
            <person name="Nelson W."/>
            <person name="Hyten D.L."/>
            <person name="Song Q."/>
            <person name="Thelen J.J."/>
            <person name="Cheng J."/>
            <person name="Xu D."/>
            <person name="Hellsten U."/>
            <person name="May G.D."/>
            <person name="Yu Y."/>
            <person name="Sakurai T."/>
            <person name="Umezawa T."/>
            <person name="Bhattacharyya M.K."/>
            <person name="Sandhu D."/>
            <person name="Valliyodan B."/>
            <person name="Lindquist E."/>
            <person name="Peto M."/>
            <person name="Grant D."/>
            <person name="Shu S."/>
            <person name="Goodstein D."/>
            <person name="Barry K."/>
            <person name="Futrell-Griggs M."/>
            <person name="Abernathy B."/>
            <person name="Du J."/>
            <person name="Tian Z."/>
            <person name="Zhu L."/>
            <person name="Gill N."/>
            <person name="Joshi T."/>
            <person name="Libault M."/>
            <person name="Sethuraman A."/>
            <person name="Zhang X.-C."/>
            <person name="Shinozaki K."/>
            <person name="Nguyen H.T."/>
            <person name="Wing R.A."/>
            <person name="Cregan P."/>
            <person name="Specht J."/>
            <person name="Grimwood J."/>
            <person name="Rokhsar D."/>
            <person name="Stacey G."/>
            <person name="Shoemaker R.C."/>
            <person name="Jackson S.A."/>
        </authorList>
    </citation>
    <scope>NUCLEOTIDE SEQUENCE</scope>
    <source>
        <strain evidence="3">cv. Williams 82</strain>
        <tissue evidence="2">Callus</tissue>
    </source>
</reference>
<proteinExistence type="inferred from homology"/>
<evidence type="ECO:0000313" key="2">
    <source>
        <dbReference type="EMBL" id="KRH33150.1"/>
    </source>
</evidence>
<dbReference type="Proteomes" id="UP000008827">
    <property type="component" value="Chromosome 10"/>
</dbReference>
<dbReference type="InterPro" id="IPR050317">
    <property type="entry name" value="Plant_Fungal_Acyltransferase"/>
</dbReference>
<comment type="similarity">
    <text evidence="1">Belongs to the plant acyltransferase family.</text>
</comment>
<dbReference type="Gene3D" id="3.30.559.10">
    <property type="entry name" value="Chloramphenicol acetyltransferase-like domain"/>
    <property type="match status" value="1"/>
</dbReference>
<protein>
    <submittedName>
        <fullName evidence="2 3">Uncharacterized protein</fullName>
    </submittedName>
</protein>
<dbReference type="PANTHER" id="PTHR31642:SF160">
    <property type="entry name" value="HXXXD-TYPE ACYL-TRANSFERASE FAMILY PROTEIN"/>
    <property type="match status" value="1"/>
</dbReference>
<dbReference type="InParanoid" id="A0A0R0HRJ1"/>
<dbReference type="GO" id="GO:0016747">
    <property type="term" value="F:acyltransferase activity, transferring groups other than amino-acyl groups"/>
    <property type="evidence" value="ECO:0000318"/>
    <property type="project" value="GO_Central"/>
</dbReference>
<sequence>MNEGTFGILFKYVRKLLSEFLLNQILTYQGDATSFGNFIASWSEIAQKKPLSCIPDHNRHLRARSSPKYQPSLDQTFMKCTMKEIQNMLMNHVFLKCLYHIEASSINMLQKLASVNGIERTKIEAFSAYVWKIMVGTIDERHKKCKMGWLVDGRERMERRKNLMSNYIGNVLCLAFGEASLQELKEASISNIANTVHEAISKVNIEDHFLDLIDWIECHRPGLMLAKAVLGHEGPTLMVSSGQRFPVKQVNFGFGSPMLGTVYTSIQRVGVGYMMRIPKLPKYRDL</sequence>
<dbReference type="Pfam" id="PF02458">
    <property type="entry name" value="Transferase"/>
    <property type="match status" value="1"/>
</dbReference>
<dbReference type="OMA" id="FIASWSE"/>
<name>A0A0R0HRJ1_SOYBN</name>
<dbReference type="PANTHER" id="PTHR31642">
    <property type="entry name" value="TRICHOTHECENE 3-O-ACETYLTRANSFERASE"/>
    <property type="match status" value="1"/>
</dbReference>
<gene>
    <name evidence="2" type="ORF">GLYMA_10G102500</name>
</gene>
<organism evidence="2">
    <name type="scientific">Glycine max</name>
    <name type="common">Soybean</name>
    <name type="synonym">Glycine hispida</name>
    <dbReference type="NCBI Taxonomy" id="3847"/>
    <lineage>
        <taxon>Eukaryota</taxon>
        <taxon>Viridiplantae</taxon>
        <taxon>Streptophyta</taxon>
        <taxon>Embryophyta</taxon>
        <taxon>Tracheophyta</taxon>
        <taxon>Spermatophyta</taxon>
        <taxon>Magnoliopsida</taxon>
        <taxon>eudicotyledons</taxon>
        <taxon>Gunneridae</taxon>
        <taxon>Pentapetalae</taxon>
        <taxon>rosids</taxon>
        <taxon>fabids</taxon>
        <taxon>Fabales</taxon>
        <taxon>Fabaceae</taxon>
        <taxon>Papilionoideae</taxon>
        <taxon>50 kb inversion clade</taxon>
        <taxon>NPAAA clade</taxon>
        <taxon>indigoferoid/millettioid clade</taxon>
        <taxon>Phaseoleae</taxon>
        <taxon>Glycine</taxon>
        <taxon>Glycine subgen. Soja</taxon>
    </lineage>
</organism>
<evidence type="ECO:0000313" key="3">
    <source>
        <dbReference type="EnsemblPlants" id="KRH33150"/>
    </source>
</evidence>
<dbReference type="AlphaFoldDB" id="A0A0R0HRJ1"/>
<evidence type="ECO:0000256" key="1">
    <source>
        <dbReference type="ARBA" id="ARBA00009861"/>
    </source>
</evidence>
<dbReference type="SMR" id="A0A0R0HRJ1"/>
<dbReference type="InterPro" id="IPR023213">
    <property type="entry name" value="CAT-like_dom_sf"/>
</dbReference>
<evidence type="ECO:0000313" key="4">
    <source>
        <dbReference type="Proteomes" id="UP000008827"/>
    </source>
</evidence>
<dbReference type="EMBL" id="CM000843">
    <property type="protein sequence ID" value="KRH33150.1"/>
    <property type="molecule type" value="Genomic_DNA"/>
</dbReference>
<reference evidence="2" key="3">
    <citation type="submission" date="2018-07" db="EMBL/GenBank/DDBJ databases">
        <title>WGS assembly of Glycine max.</title>
        <authorList>
            <person name="Schmutz J."/>
            <person name="Cannon S."/>
            <person name="Schlueter J."/>
            <person name="Ma J."/>
            <person name="Mitros T."/>
            <person name="Nelson W."/>
            <person name="Hyten D."/>
            <person name="Song Q."/>
            <person name="Thelen J."/>
            <person name="Cheng J."/>
            <person name="Xu D."/>
            <person name="Hellsten U."/>
            <person name="May G."/>
            <person name="Yu Y."/>
            <person name="Sakurai T."/>
            <person name="Umezawa T."/>
            <person name="Bhattacharyya M."/>
            <person name="Sandhu D."/>
            <person name="Valliyodan B."/>
            <person name="Lindquist E."/>
            <person name="Peto M."/>
            <person name="Grant D."/>
            <person name="Shu S."/>
            <person name="Goodstein D."/>
            <person name="Barry K."/>
            <person name="Futrell-Griggs M."/>
            <person name="Abernathy B."/>
            <person name="Du J."/>
            <person name="Tian Z."/>
            <person name="Zhu L."/>
            <person name="Gill N."/>
            <person name="Joshi T."/>
            <person name="Libault M."/>
            <person name="Sethuraman A."/>
            <person name="Zhang X."/>
            <person name="Shinozaki K."/>
            <person name="Nguyen H."/>
            <person name="Wing R."/>
            <person name="Cregan P."/>
            <person name="Specht J."/>
            <person name="Grimwood J."/>
            <person name="Rokhsar D."/>
            <person name="Stacey G."/>
            <person name="Shoemaker R."/>
            <person name="Jackson S."/>
        </authorList>
    </citation>
    <scope>NUCLEOTIDE SEQUENCE</scope>
    <source>
        <tissue evidence="2">Callus</tissue>
    </source>
</reference>
<dbReference type="Gramene" id="KRH33150">
    <property type="protein sequence ID" value="KRH33150"/>
    <property type="gene ID" value="GLYMA_10G102500"/>
</dbReference>
<dbReference type="EnsemblPlants" id="KRH33150">
    <property type="protein sequence ID" value="KRH33150"/>
    <property type="gene ID" value="GLYMA_10G102500"/>
</dbReference>
<keyword evidence="4" id="KW-1185">Reference proteome</keyword>
<accession>A0A0R0HRJ1</accession>
<reference evidence="3" key="2">
    <citation type="submission" date="2018-02" db="UniProtKB">
        <authorList>
            <consortium name="EnsemblPlants"/>
        </authorList>
    </citation>
    <scope>IDENTIFICATION</scope>
    <source>
        <strain evidence="3">Williams 82</strain>
    </source>
</reference>